<evidence type="ECO:0000313" key="2">
    <source>
        <dbReference type="Proteomes" id="UP001059041"/>
    </source>
</evidence>
<organism evidence="1 2">
    <name type="scientific">Triplophysa rosa</name>
    <name type="common">Cave loach</name>
    <dbReference type="NCBI Taxonomy" id="992332"/>
    <lineage>
        <taxon>Eukaryota</taxon>
        <taxon>Metazoa</taxon>
        <taxon>Chordata</taxon>
        <taxon>Craniata</taxon>
        <taxon>Vertebrata</taxon>
        <taxon>Euteleostomi</taxon>
        <taxon>Actinopterygii</taxon>
        <taxon>Neopterygii</taxon>
        <taxon>Teleostei</taxon>
        <taxon>Ostariophysi</taxon>
        <taxon>Cypriniformes</taxon>
        <taxon>Nemacheilidae</taxon>
        <taxon>Triplophysa</taxon>
    </lineage>
</organism>
<dbReference type="Proteomes" id="UP001059041">
    <property type="component" value="Linkage Group LG20"/>
</dbReference>
<reference evidence="1" key="1">
    <citation type="submission" date="2021-02" db="EMBL/GenBank/DDBJ databases">
        <title>Comparative genomics reveals that relaxation of natural selection precedes convergent phenotypic evolution of cavefish.</title>
        <authorList>
            <person name="Peng Z."/>
        </authorList>
    </citation>
    <scope>NUCLEOTIDE SEQUENCE</scope>
    <source>
        <tissue evidence="1">Muscle</tissue>
    </source>
</reference>
<dbReference type="EMBL" id="JAFHDT010000020">
    <property type="protein sequence ID" value="KAI7794912.1"/>
    <property type="molecule type" value="Genomic_DNA"/>
</dbReference>
<keyword evidence="2" id="KW-1185">Reference proteome</keyword>
<name>A0A9W7WBK0_TRIRA</name>
<accession>A0A9W7WBK0</accession>
<sequence length="105" mass="12153">MTSETQQHLRQMERRRPWSITMATVSQMQLDDSCCFSRTPLELFHQTFSFIFILHCGNEKLTGRGDTPTHCDPIDDSKDTCFIPRNKPIQETAEGFKTEPVTQET</sequence>
<comment type="caution">
    <text evidence="1">The sequence shown here is derived from an EMBL/GenBank/DDBJ whole genome shotgun (WGS) entry which is preliminary data.</text>
</comment>
<dbReference type="AlphaFoldDB" id="A0A9W7WBK0"/>
<gene>
    <name evidence="1" type="ORF">IRJ41_004185</name>
</gene>
<protein>
    <submittedName>
        <fullName evidence="1">Uncharacterized protein</fullName>
    </submittedName>
</protein>
<proteinExistence type="predicted"/>
<evidence type="ECO:0000313" key="1">
    <source>
        <dbReference type="EMBL" id="KAI7794912.1"/>
    </source>
</evidence>